<accession>A0AAD9K641</accession>
<keyword evidence="20" id="KW-1185">Reference proteome</keyword>
<dbReference type="SFLD" id="SFLDG01169">
    <property type="entry name" value="NADPH_oxidase_subgroup_(NOX)"/>
    <property type="match status" value="1"/>
</dbReference>
<keyword evidence="11 16" id="KW-1133">Transmembrane helix</keyword>
<dbReference type="Gene3D" id="3.40.50.80">
    <property type="entry name" value="Nucleotide-binding domain of ferredoxin-NADP reductase (FNR) module"/>
    <property type="match status" value="1"/>
</dbReference>
<dbReference type="GO" id="GO:0016175">
    <property type="term" value="F:superoxide-generating NAD(P)H oxidase activity"/>
    <property type="evidence" value="ECO:0007669"/>
    <property type="project" value="UniProtKB-ARBA"/>
</dbReference>
<protein>
    <recommendedName>
        <fullName evidence="21">NAD(P)H oxidase (H(2)O(2)-forming)</fullName>
    </recommendedName>
</protein>
<dbReference type="SUPFAM" id="SSF63380">
    <property type="entry name" value="Riboflavin synthase domain-like"/>
    <property type="match status" value="1"/>
</dbReference>
<comment type="subcellular location">
    <subcellularLocation>
        <location evidence="1">Membrane</location>
        <topology evidence="1">Multi-pass membrane protein</topology>
    </subcellularLocation>
</comment>
<dbReference type="InterPro" id="IPR011992">
    <property type="entry name" value="EF-hand-dom_pair"/>
</dbReference>
<evidence type="ECO:0000256" key="13">
    <source>
        <dbReference type="ARBA" id="ARBA00023136"/>
    </source>
</evidence>
<dbReference type="Proteomes" id="UP001208570">
    <property type="component" value="Unassembled WGS sequence"/>
</dbReference>
<evidence type="ECO:0000256" key="1">
    <source>
        <dbReference type="ARBA" id="ARBA00004141"/>
    </source>
</evidence>
<feature type="transmembrane region" description="Helical" evidence="16">
    <location>
        <begin position="318"/>
        <end position="339"/>
    </location>
</feature>
<keyword evidence="4" id="KW-0285">Flavoprotein</keyword>
<keyword evidence="12" id="KW-0560">Oxidoreductase</keyword>
<evidence type="ECO:0000256" key="10">
    <source>
        <dbReference type="ARBA" id="ARBA00022857"/>
    </source>
</evidence>
<dbReference type="GO" id="GO:0042303">
    <property type="term" value="P:molting cycle"/>
    <property type="evidence" value="ECO:0007669"/>
    <property type="project" value="UniProtKB-ARBA"/>
</dbReference>
<dbReference type="GO" id="GO:0042554">
    <property type="term" value="P:superoxide anion generation"/>
    <property type="evidence" value="ECO:0007669"/>
    <property type="project" value="TreeGrafter"/>
</dbReference>
<dbReference type="GO" id="GO:0009886">
    <property type="term" value="P:post-embryonic animal morphogenesis"/>
    <property type="evidence" value="ECO:0007669"/>
    <property type="project" value="UniProtKB-ARBA"/>
</dbReference>
<feature type="transmembrane region" description="Helical" evidence="16">
    <location>
        <begin position="271"/>
        <end position="291"/>
    </location>
</feature>
<dbReference type="InterPro" id="IPR013121">
    <property type="entry name" value="Fe_red_NAD-bd_6"/>
</dbReference>
<dbReference type="InterPro" id="IPR050369">
    <property type="entry name" value="RBOH/FRE"/>
</dbReference>
<dbReference type="SMART" id="SM00054">
    <property type="entry name" value="EFh"/>
    <property type="match status" value="2"/>
</dbReference>
<evidence type="ECO:0000256" key="16">
    <source>
        <dbReference type="SAM" id="Phobius"/>
    </source>
</evidence>
<dbReference type="FunFam" id="3.40.50.80:FF:000020">
    <property type="entry name" value="Dual oxidase 1"/>
    <property type="match status" value="1"/>
</dbReference>
<dbReference type="PANTHER" id="PTHR11972">
    <property type="entry name" value="NADPH OXIDASE"/>
    <property type="match status" value="1"/>
</dbReference>
<dbReference type="InterPro" id="IPR002048">
    <property type="entry name" value="EF_hand_dom"/>
</dbReference>
<dbReference type="PROSITE" id="PS51384">
    <property type="entry name" value="FAD_FR"/>
    <property type="match status" value="1"/>
</dbReference>
<feature type="domain" description="EF-hand" evidence="17">
    <location>
        <begin position="75"/>
        <end position="110"/>
    </location>
</feature>
<evidence type="ECO:0008006" key="21">
    <source>
        <dbReference type="Google" id="ProtNLM"/>
    </source>
</evidence>
<dbReference type="GO" id="GO:0005509">
    <property type="term" value="F:calcium ion binding"/>
    <property type="evidence" value="ECO:0007669"/>
    <property type="project" value="InterPro"/>
</dbReference>
<dbReference type="InterPro" id="IPR013112">
    <property type="entry name" value="FAD-bd_8"/>
</dbReference>
<keyword evidence="7" id="KW-0677">Repeat</keyword>
<dbReference type="Pfam" id="PF08030">
    <property type="entry name" value="NAD_binding_6"/>
    <property type="match status" value="1"/>
</dbReference>
<evidence type="ECO:0000256" key="11">
    <source>
        <dbReference type="ARBA" id="ARBA00022989"/>
    </source>
</evidence>
<evidence type="ECO:0000256" key="7">
    <source>
        <dbReference type="ARBA" id="ARBA00022737"/>
    </source>
</evidence>
<dbReference type="FunFam" id="2.40.30.10:FF:000059">
    <property type="entry name" value="dual oxidase isoform X1"/>
    <property type="match status" value="1"/>
</dbReference>
<dbReference type="AlphaFoldDB" id="A0AAD9K641"/>
<dbReference type="GO" id="GO:0004601">
    <property type="term" value="F:peroxidase activity"/>
    <property type="evidence" value="ECO:0007669"/>
    <property type="project" value="UniProtKB-KW"/>
</dbReference>
<keyword evidence="6" id="KW-0479">Metal-binding</keyword>
<name>A0AAD9K641_9ANNE</name>
<dbReference type="CDD" id="cd06186">
    <property type="entry name" value="NOX_Duox_like_FAD_NADP"/>
    <property type="match status" value="1"/>
</dbReference>
<evidence type="ECO:0000256" key="15">
    <source>
        <dbReference type="ARBA" id="ARBA00047455"/>
    </source>
</evidence>
<keyword evidence="10" id="KW-0521">NADP</keyword>
<dbReference type="Gene3D" id="1.10.238.10">
    <property type="entry name" value="EF-hand"/>
    <property type="match status" value="1"/>
</dbReference>
<comment type="catalytic activity">
    <reaction evidence="15">
        <text>NADH + O2 + H(+) = H2O2 + NAD(+)</text>
        <dbReference type="Rhea" id="RHEA:11264"/>
        <dbReference type="ChEBI" id="CHEBI:15378"/>
        <dbReference type="ChEBI" id="CHEBI:15379"/>
        <dbReference type="ChEBI" id="CHEBI:16240"/>
        <dbReference type="ChEBI" id="CHEBI:57540"/>
        <dbReference type="ChEBI" id="CHEBI:57945"/>
        <dbReference type="EC" id="1.6.3.1"/>
    </reaction>
</comment>
<keyword evidence="5 16" id="KW-0812">Transmembrane</keyword>
<evidence type="ECO:0000256" key="3">
    <source>
        <dbReference type="ARBA" id="ARBA00022559"/>
    </source>
</evidence>
<dbReference type="Gene3D" id="2.40.30.10">
    <property type="entry name" value="Translation factors"/>
    <property type="match status" value="1"/>
</dbReference>
<evidence type="ECO:0000313" key="20">
    <source>
        <dbReference type="Proteomes" id="UP001208570"/>
    </source>
</evidence>
<evidence type="ECO:0000256" key="5">
    <source>
        <dbReference type="ARBA" id="ARBA00022692"/>
    </source>
</evidence>
<dbReference type="SUPFAM" id="SSF52343">
    <property type="entry name" value="Ferredoxin reductase-like, C-terminal NADP-linked domain"/>
    <property type="match status" value="1"/>
</dbReference>
<dbReference type="InterPro" id="IPR039261">
    <property type="entry name" value="FNR_nucleotide-bd"/>
</dbReference>
<evidence type="ECO:0000256" key="6">
    <source>
        <dbReference type="ARBA" id="ARBA00022723"/>
    </source>
</evidence>
<comment type="similarity">
    <text evidence="2">In the N-terminal section; belongs to the peroxidase family.</text>
</comment>
<evidence type="ECO:0000256" key="14">
    <source>
        <dbReference type="ARBA" id="ARBA00023180"/>
    </source>
</evidence>
<dbReference type="GO" id="GO:0016174">
    <property type="term" value="F:NAD(P)H oxidase H2O2-forming activity"/>
    <property type="evidence" value="ECO:0007669"/>
    <property type="project" value="UniProtKB-EC"/>
</dbReference>
<keyword evidence="14" id="KW-0325">Glycoprotein</keyword>
<dbReference type="Pfam" id="PF08022">
    <property type="entry name" value="FAD_binding_8"/>
    <property type="match status" value="1"/>
</dbReference>
<evidence type="ECO:0000256" key="12">
    <source>
        <dbReference type="ARBA" id="ARBA00023002"/>
    </source>
</evidence>
<feature type="domain" description="FAD-binding FR-type" evidence="18">
    <location>
        <begin position="454"/>
        <end position="589"/>
    </location>
</feature>
<dbReference type="InterPro" id="IPR018247">
    <property type="entry name" value="EF_Hand_1_Ca_BS"/>
</dbReference>
<evidence type="ECO:0000259" key="17">
    <source>
        <dbReference type="PROSITE" id="PS50222"/>
    </source>
</evidence>
<dbReference type="PANTHER" id="PTHR11972:SF208">
    <property type="entry name" value="DUAL OXIDASE-LIKE PROTEIN"/>
    <property type="match status" value="1"/>
</dbReference>
<keyword evidence="8" id="KW-0274">FAD</keyword>
<evidence type="ECO:0000256" key="2">
    <source>
        <dbReference type="ARBA" id="ARBA00005644"/>
    </source>
</evidence>
<dbReference type="Pfam" id="PF01794">
    <property type="entry name" value="Ferric_reduct"/>
    <property type="match status" value="1"/>
</dbReference>
<feature type="transmembrane region" description="Helical" evidence="16">
    <location>
        <begin position="405"/>
        <end position="425"/>
    </location>
</feature>
<gene>
    <name evidence="19" type="ORF">LSH36_60g05051</name>
</gene>
<evidence type="ECO:0000256" key="4">
    <source>
        <dbReference type="ARBA" id="ARBA00022630"/>
    </source>
</evidence>
<keyword evidence="3" id="KW-0575">Peroxidase</keyword>
<evidence type="ECO:0000313" key="19">
    <source>
        <dbReference type="EMBL" id="KAK2164700.1"/>
    </source>
</evidence>
<keyword evidence="13 16" id="KW-0472">Membrane</keyword>
<dbReference type="SUPFAM" id="SSF47473">
    <property type="entry name" value="EF-hand"/>
    <property type="match status" value="1"/>
</dbReference>
<dbReference type="GO" id="GO:0042742">
    <property type="term" value="P:defense response to bacterium"/>
    <property type="evidence" value="ECO:0007669"/>
    <property type="project" value="UniProtKB-ARBA"/>
</dbReference>
<feature type="transmembrane region" description="Helical" evidence="16">
    <location>
        <begin position="369"/>
        <end position="393"/>
    </location>
</feature>
<dbReference type="InterPro" id="IPR013130">
    <property type="entry name" value="Fe3_Rdtase_TM_dom"/>
</dbReference>
<evidence type="ECO:0000259" key="18">
    <source>
        <dbReference type="PROSITE" id="PS51384"/>
    </source>
</evidence>
<evidence type="ECO:0000256" key="9">
    <source>
        <dbReference type="ARBA" id="ARBA00022837"/>
    </source>
</evidence>
<proteinExistence type="inferred from homology"/>
<dbReference type="PROSITE" id="PS50222">
    <property type="entry name" value="EF_HAND_2"/>
    <property type="match status" value="2"/>
</dbReference>
<evidence type="ECO:0000256" key="8">
    <source>
        <dbReference type="ARBA" id="ARBA00022827"/>
    </source>
</evidence>
<keyword evidence="9" id="KW-0106">Calcium</keyword>
<dbReference type="GO" id="GO:0043020">
    <property type="term" value="C:NADPH oxidase complex"/>
    <property type="evidence" value="ECO:0007669"/>
    <property type="project" value="TreeGrafter"/>
</dbReference>
<dbReference type="InterPro" id="IPR017938">
    <property type="entry name" value="Riboflavin_synthase-like_b-brl"/>
</dbReference>
<dbReference type="PROSITE" id="PS00018">
    <property type="entry name" value="EF_HAND_1"/>
    <property type="match status" value="1"/>
</dbReference>
<dbReference type="SFLD" id="SFLDS00052">
    <property type="entry name" value="Ferric_Reductase_Domain"/>
    <property type="match status" value="2"/>
</dbReference>
<feature type="domain" description="EF-hand" evidence="17">
    <location>
        <begin position="39"/>
        <end position="74"/>
    </location>
</feature>
<reference evidence="19" key="1">
    <citation type="journal article" date="2023" name="Mol. Biol. Evol.">
        <title>Third-Generation Sequencing Reveals the Adaptive Role of the Epigenome in Three Deep-Sea Polychaetes.</title>
        <authorList>
            <person name="Perez M."/>
            <person name="Aroh O."/>
            <person name="Sun Y."/>
            <person name="Lan Y."/>
            <person name="Juniper S.K."/>
            <person name="Young C.R."/>
            <person name="Angers B."/>
            <person name="Qian P.Y."/>
        </authorList>
    </citation>
    <scope>NUCLEOTIDE SEQUENCE</scope>
    <source>
        <strain evidence="19">P08H-3</strain>
    </source>
</reference>
<dbReference type="EMBL" id="JAODUP010000060">
    <property type="protein sequence ID" value="KAK2164700.1"/>
    <property type="molecule type" value="Genomic_DNA"/>
</dbReference>
<comment type="caution">
    <text evidence="19">The sequence shown here is derived from an EMBL/GenBank/DDBJ whole genome shotgun (WGS) entry which is preliminary data.</text>
</comment>
<feature type="transmembrane region" description="Helical" evidence="16">
    <location>
        <begin position="231"/>
        <end position="251"/>
    </location>
</feature>
<organism evidence="19 20">
    <name type="scientific">Paralvinella palmiformis</name>
    <dbReference type="NCBI Taxonomy" id="53620"/>
    <lineage>
        <taxon>Eukaryota</taxon>
        <taxon>Metazoa</taxon>
        <taxon>Spiralia</taxon>
        <taxon>Lophotrochozoa</taxon>
        <taxon>Annelida</taxon>
        <taxon>Polychaeta</taxon>
        <taxon>Sedentaria</taxon>
        <taxon>Canalipalpata</taxon>
        <taxon>Terebellida</taxon>
        <taxon>Terebelliformia</taxon>
        <taxon>Alvinellidae</taxon>
        <taxon>Paralvinella</taxon>
    </lineage>
</organism>
<sequence length="905" mass="103890">MTEKNSRSAWNHLRREDFNDVLQSELTKAEFGEALGLTQKSTFLESIFNLADVDKSGSISFQEFLDLSVRFYDANPQSKMKLIFDMYDVQQNGKLTISQLKRMLQSMLELDESRIDDLVQGFYTKAGISINKDITFNEFTRLLGDYEKEFNHAVLALDVNPNKPAKNAKEDRFRKSISALYGSSESFKRAQRMSMGPILDVRTYEKDYTENKLQQALSKVKRYIETYRLHIFWLTLYTLVCIGIFVERAYYYSVEREHSGLRRIAGDGVTVTRGAASGMMFTYGCLLLTMCRNMITALRETFLNQIIPFDAAVDFHKYISWVALAFTILHIIGHCINFYHVSTQTADDLSCLFRNFFHATHELPKFHDWLWNTITGLTGVLLTIQLFMIYIFATQYARRHSFRSFWYTHNTYVIFFALMFLHGIGRLVQPPFSHYFMLGPIIVFAIDQLISISRKKIEIPVVRAELLPSDVIYLEIKKPDDFVYKSGQWIRIACTEQGKNEYHPFTLSSAPHEKNLGVHIRGVGPWTYQLTNTYNPELVRSNKLPTEIVTKSKTAILTNKKQTKLIRRFLVGDKKLRTYTGLRNRSVFDSFLILVAHKAQTMRYCSGCGKLEIAVPVKVLSRAGGCPRSPPLAPSLHLSQVQCLSQEPSHYSVFIDGPYGEGHQDWNKFEIVVMVGGGIGVTPFTSILKDITHMSKTGAKMYCKKVYFLWITRTQKQFEWVTDIIRSVEEADEKGLVGVHIFITQFKQRFDIRTTMLYICEKHFQKISGQSLFTGLRSVTHFGRPDFANFFTALTKHHSGVDHFGVFSCGPPPMTNNVEKACREFDTFAHMDVSEEWYAITFDCTLLTVENNTSLGSSLHQLQQVRIVFFGCCTTNTNISSDTDYAIQAFKDLTHSCLENVLLDI</sequence>
<dbReference type="CDD" id="cd00051">
    <property type="entry name" value="EFh"/>
    <property type="match status" value="1"/>
</dbReference>
<dbReference type="InterPro" id="IPR017927">
    <property type="entry name" value="FAD-bd_FR_type"/>
</dbReference>